<keyword evidence="3" id="KW-1185">Reference proteome</keyword>
<dbReference type="EMBL" id="BAABAB010000006">
    <property type="protein sequence ID" value="GAA3610183.1"/>
    <property type="molecule type" value="Genomic_DNA"/>
</dbReference>
<evidence type="ECO:0000256" key="1">
    <source>
        <dbReference type="ARBA" id="ARBA00008645"/>
    </source>
</evidence>
<accession>A0ABP6ZHS5</accession>
<gene>
    <name evidence="2" type="ORF">GCM10022236_09820</name>
</gene>
<dbReference type="InterPro" id="IPR029058">
    <property type="entry name" value="AB_hydrolase_fold"/>
</dbReference>
<proteinExistence type="inferred from homology"/>
<organism evidence="2 3">
    <name type="scientific">Microlunatus ginsengisoli</name>
    <dbReference type="NCBI Taxonomy" id="363863"/>
    <lineage>
        <taxon>Bacteria</taxon>
        <taxon>Bacillati</taxon>
        <taxon>Actinomycetota</taxon>
        <taxon>Actinomycetes</taxon>
        <taxon>Propionibacteriales</taxon>
        <taxon>Propionibacteriaceae</taxon>
        <taxon>Microlunatus</taxon>
    </lineage>
</organism>
<dbReference type="GO" id="GO:0016787">
    <property type="term" value="F:hydrolase activity"/>
    <property type="evidence" value="ECO:0007669"/>
    <property type="project" value="UniProtKB-KW"/>
</dbReference>
<dbReference type="Proteomes" id="UP001501490">
    <property type="component" value="Unassembled WGS sequence"/>
</dbReference>
<dbReference type="SUPFAM" id="SSF53474">
    <property type="entry name" value="alpha/beta-Hydrolases"/>
    <property type="match status" value="1"/>
</dbReference>
<sequence length="417" mass="45544">MTTTTVPRTAGTTIAQPVSRRFFTADDFDYNAKTMLGHAAQGVIDIGLALATLDRIPDGDAVGWYRAWSDTADTLREQGLASSRAGSEFSAAAFFLAASEAYDQALAFVDGMPDDSVLLPTFRLHRECWDRFVASSEGRHLPIAVPYEGDSMPGYLFRPDATGAARPTVVVTNGSDGSLAGLWAYVIKGALERGWNVFVFDGPGQQSMLFERDVPFRHDWEAVLTPVVDLLVARADVDADALLAYAISQGGYWLPRALAFEHRFVAAVVDGGVTDVARAWNRNLPPQLLAALRAGDRATFNRAMSAPATPEMERTIAFRAKPYGLTDPFDLFTEVNRYTLDGVVDKISTPMLITDPDDEQFFPGQPQELYDALTCSKVLLRFTAAEGANAHCEPMARHLVDLRMGDFFAGQLAESRA</sequence>
<dbReference type="Gene3D" id="3.40.50.1820">
    <property type="entry name" value="alpha/beta hydrolase"/>
    <property type="match status" value="1"/>
</dbReference>
<dbReference type="PANTHER" id="PTHR22946:SF12">
    <property type="entry name" value="CONIDIAL PIGMENT BIOSYNTHESIS PROTEIN AYG1 (AFU_ORTHOLOGUE AFUA_2G17550)"/>
    <property type="match status" value="1"/>
</dbReference>
<dbReference type="Gene3D" id="1.20.1440.110">
    <property type="entry name" value="acylaminoacyl peptidase"/>
    <property type="match status" value="1"/>
</dbReference>
<reference evidence="3" key="1">
    <citation type="journal article" date="2019" name="Int. J. Syst. Evol. Microbiol.">
        <title>The Global Catalogue of Microorganisms (GCM) 10K type strain sequencing project: providing services to taxonomists for standard genome sequencing and annotation.</title>
        <authorList>
            <consortium name="The Broad Institute Genomics Platform"/>
            <consortium name="The Broad Institute Genome Sequencing Center for Infectious Disease"/>
            <person name="Wu L."/>
            <person name="Ma J."/>
        </authorList>
    </citation>
    <scope>NUCLEOTIDE SEQUENCE [LARGE SCALE GENOMIC DNA]</scope>
    <source>
        <strain evidence="3">JCM 16929</strain>
    </source>
</reference>
<evidence type="ECO:0000313" key="2">
    <source>
        <dbReference type="EMBL" id="GAA3610183.1"/>
    </source>
</evidence>
<dbReference type="PANTHER" id="PTHR22946">
    <property type="entry name" value="DIENELACTONE HYDROLASE DOMAIN-CONTAINING PROTEIN-RELATED"/>
    <property type="match status" value="1"/>
</dbReference>
<comment type="similarity">
    <text evidence="1">Belongs to the AB hydrolase superfamily.</text>
</comment>
<name>A0ABP6ZHS5_9ACTN</name>
<dbReference type="InterPro" id="IPR050261">
    <property type="entry name" value="FrsA_esterase"/>
</dbReference>
<keyword evidence="2" id="KW-0378">Hydrolase</keyword>
<protein>
    <submittedName>
        <fullName evidence="2">Alpha/beta fold hydrolase</fullName>
    </submittedName>
</protein>
<dbReference type="RefSeq" id="WP_344801972.1">
    <property type="nucleotide sequence ID" value="NZ_BAABAB010000006.1"/>
</dbReference>
<evidence type="ECO:0000313" key="3">
    <source>
        <dbReference type="Proteomes" id="UP001501490"/>
    </source>
</evidence>
<comment type="caution">
    <text evidence="2">The sequence shown here is derived from an EMBL/GenBank/DDBJ whole genome shotgun (WGS) entry which is preliminary data.</text>
</comment>